<dbReference type="GO" id="GO:0045944">
    <property type="term" value="P:positive regulation of transcription by RNA polymerase II"/>
    <property type="evidence" value="ECO:0007669"/>
    <property type="project" value="TreeGrafter"/>
</dbReference>
<feature type="region of interest" description="Disordered" evidence="8">
    <location>
        <begin position="47"/>
        <end position="72"/>
    </location>
</feature>
<comment type="subcellular location">
    <subcellularLocation>
        <location evidence="1">Nucleus</location>
    </subcellularLocation>
</comment>
<dbReference type="Proteomes" id="UP000554235">
    <property type="component" value="Unassembled WGS sequence"/>
</dbReference>
<keyword evidence="4" id="KW-0805">Transcription regulation</keyword>
<dbReference type="GO" id="GO:0008270">
    <property type="term" value="F:zinc ion binding"/>
    <property type="evidence" value="ECO:0007669"/>
    <property type="project" value="InterPro"/>
</dbReference>
<dbReference type="GO" id="GO:0005634">
    <property type="term" value="C:nucleus"/>
    <property type="evidence" value="ECO:0007669"/>
    <property type="project" value="UniProtKB-SubCell"/>
</dbReference>
<keyword evidence="2" id="KW-0479">Metal-binding</keyword>
<evidence type="ECO:0000256" key="4">
    <source>
        <dbReference type="ARBA" id="ARBA00023015"/>
    </source>
</evidence>
<protein>
    <submittedName>
        <fullName evidence="10">Fungal specific transcription factor domain-containing</fullName>
    </submittedName>
</protein>
<dbReference type="InterPro" id="IPR052202">
    <property type="entry name" value="Yeast_MetPath_Reg"/>
</dbReference>
<evidence type="ECO:0000256" key="8">
    <source>
        <dbReference type="SAM" id="MobiDB-lite"/>
    </source>
</evidence>
<dbReference type="GO" id="GO:0006351">
    <property type="term" value="P:DNA-templated transcription"/>
    <property type="evidence" value="ECO:0007669"/>
    <property type="project" value="InterPro"/>
</dbReference>
<dbReference type="Pfam" id="PF04082">
    <property type="entry name" value="Fungal_trans"/>
    <property type="match status" value="1"/>
</dbReference>
<evidence type="ECO:0000259" key="9">
    <source>
        <dbReference type="SMART" id="SM00906"/>
    </source>
</evidence>
<keyword evidence="3" id="KW-0862">Zinc</keyword>
<keyword evidence="5" id="KW-0238">DNA-binding</keyword>
<evidence type="ECO:0000256" key="7">
    <source>
        <dbReference type="ARBA" id="ARBA00023242"/>
    </source>
</evidence>
<dbReference type="CDD" id="cd12148">
    <property type="entry name" value="fungal_TF_MHR"/>
    <property type="match status" value="1"/>
</dbReference>
<dbReference type="GO" id="GO:0043565">
    <property type="term" value="F:sequence-specific DNA binding"/>
    <property type="evidence" value="ECO:0007669"/>
    <property type="project" value="TreeGrafter"/>
</dbReference>
<dbReference type="GO" id="GO:0000981">
    <property type="term" value="F:DNA-binding transcription factor activity, RNA polymerase II-specific"/>
    <property type="evidence" value="ECO:0007669"/>
    <property type="project" value="InterPro"/>
</dbReference>
<dbReference type="PANTHER" id="PTHR47782:SF1">
    <property type="entry name" value="PYRIMIDINE PATHWAY REGULATORY PROTEIN 1"/>
    <property type="match status" value="1"/>
</dbReference>
<comment type="caution">
    <text evidence="10">The sequence shown here is derived from an EMBL/GenBank/DDBJ whole genome shotgun (WGS) entry which is preliminary data.</text>
</comment>
<evidence type="ECO:0000256" key="6">
    <source>
        <dbReference type="ARBA" id="ARBA00023163"/>
    </source>
</evidence>
<dbReference type="InterPro" id="IPR007219">
    <property type="entry name" value="XnlR_reg_dom"/>
</dbReference>
<name>A0A8H4LIG6_9HYPO</name>
<accession>A0A8H4LIG6</accession>
<gene>
    <name evidence="10" type="ORF">FALBO_4835</name>
</gene>
<dbReference type="AlphaFoldDB" id="A0A8H4LIG6"/>
<reference evidence="10 11" key="1">
    <citation type="submission" date="2020-01" db="EMBL/GenBank/DDBJ databases">
        <title>Identification and distribution of gene clusters putatively required for synthesis of sphingolipid metabolism inhibitors in phylogenetically diverse species of the filamentous fungus Fusarium.</title>
        <authorList>
            <person name="Kim H.-S."/>
            <person name="Busman M."/>
            <person name="Brown D.W."/>
            <person name="Divon H."/>
            <person name="Uhlig S."/>
            <person name="Proctor R.H."/>
        </authorList>
    </citation>
    <scope>NUCLEOTIDE SEQUENCE [LARGE SCALE GENOMIC DNA]</scope>
    <source>
        <strain evidence="10 11">NRRL 20459</strain>
    </source>
</reference>
<dbReference type="EMBL" id="JAADYS010000636">
    <property type="protein sequence ID" value="KAF4468268.1"/>
    <property type="molecule type" value="Genomic_DNA"/>
</dbReference>
<keyword evidence="7" id="KW-0539">Nucleus</keyword>
<feature type="domain" description="Xylanolytic transcriptional activator regulatory" evidence="9">
    <location>
        <begin position="284"/>
        <end position="356"/>
    </location>
</feature>
<dbReference type="InterPro" id="IPR001138">
    <property type="entry name" value="Zn2Cys6_DnaBD"/>
</dbReference>
<evidence type="ECO:0000256" key="5">
    <source>
        <dbReference type="ARBA" id="ARBA00023125"/>
    </source>
</evidence>
<evidence type="ECO:0000256" key="2">
    <source>
        <dbReference type="ARBA" id="ARBA00022723"/>
    </source>
</evidence>
<evidence type="ECO:0000256" key="3">
    <source>
        <dbReference type="ARBA" id="ARBA00022833"/>
    </source>
</evidence>
<dbReference type="SMART" id="SM00906">
    <property type="entry name" value="Fungal_trans"/>
    <property type="match status" value="1"/>
</dbReference>
<proteinExistence type="predicted"/>
<evidence type="ECO:0000313" key="10">
    <source>
        <dbReference type="EMBL" id="KAF4468268.1"/>
    </source>
</evidence>
<dbReference type="CDD" id="cd00067">
    <property type="entry name" value="GAL4"/>
    <property type="match status" value="1"/>
</dbReference>
<evidence type="ECO:0000256" key="1">
    <source>
        <dbReference type="ARBA" id="ARBA00004123"/>
    </source>
</evidence>
<keyword evidence="11" id="KW-1185">Reference proteome</keyword>
<dbReference type="PANTHER" id="PTHR47782">
    <property type="entry name" value="ZN(II)2CYS6 TRANSCRIPTION FACTOR (EUROFUNG)-RELATED"/>
    <property type="match status" value="1"/>
</dbReference>
<dbReference type="OrthoDB" id="189997at2759"/>
<organism evidence="10 11">
    <name type="scientific">Fusarium albosuccineum</name>
    <dbReference type="NCBI Taxonomy" id="1237068"/>
    <lineage>
        <taxon>Eukaryota</taxon>
        <taxon>Fungi</taxon>
        <taxon>Dikarya</taxon>
        <taxon>Ascomycota</taxon>
        <taxon>Pezizomycotina</taxon>
        <taxon>Sordariomycetes</taxon>
        <taxon>Hypocreomycetidae</taxon>
        <taxon>Hypocreales</taxon>
        <taxon>Nectriaceae</taxon>
        <taxon>Fusarium</taxon>
        <taxon>Fusarium decemcellulare species complex</taxon>
    </lineage>
</organism>
<keyword evidence="6" id="KW-0804">Transcription</keyword>
<evidence type="ECO:0000313" key="11">
    <source>
        <dbReference type="Proteomes" id="UP000554235"/>
    </source>
</evidence>
<sequence>MTACIRCLQKKRRCDQQRPGAGSSYVSNLERRIAYLESKLRENGIHDLDGESTEELTSPHPTPSDLRPETLPPSLAADESVQLASTSLSPGSRAAVDSVVDLARSEPGQELSFTQVLLTELMHSAGSSKVKRPESVATETQNHAEIAAELDTSVISLPARDTAQSLAKAYFQLTSMNLPLLHEPTFQLQLDIVYRMPRAAHLSALVESQFDAKSRMAIFLVLEVFAVALLIMQKRDPSRISTWLADRYHETALGALTMTTDVEGVQALLLIAQYSYHHPTFGATWRTVGAAMRLAVELGLHQDGPEGLDALTLDVRRRTFWVAYSMDRNLCTAMSLPSCLSDGAISTQFPSEAADEVITPEGIALATVSNSKRVALHMFRYRQIQSELRHMLWERAPPCSQIDLGEWQRQMRERIDNWYSNTPFSSSLGSFEKGVLETLEVTHSTALFHLYRQSPNTPSPSGEQAVAMAQAAIKMIQLYQRFFRRHMLTIYWRSIENIFSAGTALMLGYTQLPEVRDTITFHFLESLIHTCSSLLWGMVERFPSFQGKRDAFDIAASKLMEEFKAGPSEAAAASTVISTSNVEVGSQVDEAAAEDCTFMLGATEEQTWFQFWTPDDFILHPDQVPLMQDLDIAALLGNSPTNDKDVPS</sequence>